<dbReference type="PANTHER" id="PTHR30137:SF16">
    <property type="entry name" value="BLL0895 PROTEIN"/>
    <property type="match status" value="1"/>
</dbReference>
<evidence type="ECO:0000313" key="7">
    <source>
        <dbReference type="Proteomes" id="UP001597083"/>
    </source>
</evidence>
<feature type="non-terminal residue" evidence="6">
    <location>
        <position position="1"/>
    </location>
</feature>
<dbReference type="InterPro" id="IPR050766">
    <property type="entry name" value="Bact_Lucif_Oxidored"/>
</dbReference>
<feature type="domain" description="Luciferase-like" evidence="5">
    <location>
        <begin position="65"/>
        <end position="388"/>
    </location>
</feature>
<keyword evidence="3" id="KW-0560">Oxidoreductase</keyword>
<keyword evidence="4" id="KW-0503">Monooxygenase</keyword>
<reference evidence="7" key="1">
    <citation type="journal article" date="2019" name="Int. J. Syst. Evol. Microbiol.">
        <title>The Global Catalogue of Microorganisms (GCM) 10K type strain sequencing project: providing services to taxonomists for standard genome sequencing and annotation.</title>
        <authorList>
            <consortium name="The Broad Institute Genomics Platform"/>
            <consortium name="The Broad Institute Genome Sequencing Center for Infectious Disease"/>
            <person name="Wu L."/>
            <person name="Ma J."/>
        </authorList>
    </citation>
    <scope>NUCLEOTIDE SEQUENCE [LARGE SCALE GENOMIC DNA]</scope>
    <source>
        <strain evidence="7">JCM 31696</strain>
    </source>
</reference>
<comment type="caution">
    <text evidence="6">The sequence shown here is derived from an EMBL/GenBank/DDBJ whole genome shotgun (WGS) entry which is preliminary data.</text>
</comment>
<organism evidence="6 7">
    <name type="scientific">Actinomadura adrarensis</name>
    <dbReference type="NCBI Taxonomy" id="1819600"/>
    <lineage>
        <taxon>Bacteria</taxon>
        <taxon>Bacillati</taxon>
        <taxon>Actinomycetota</taxon>
        <taxon>Actinomycetes</taxon>
        <taxon>Streptosporangiales</taxon>
        <taxon>Thermomonosporaceae</taxon>
        <taxon>Actinomadura</taxon>
    </lineage>
</organism>
<dbReference type="InterPro" id="IPR036661">
    <property type="entry name" value="Luciferase-like_sf"/>
</dbReference>
<name>A0ABW3CPC9_9ACTN</name>
<dbReference type="InterPro" id="IPR011251">
    <property type="entry name" value="Luciferase-like_dom"/>
</dbReference>
<evidence type="ECO:0000259" key="5">
    <source>
        <dbReference type="Pfam" id="PF00296"/>
    </source>
</evidence>
<evidence type="ECO:0000313" key="6">
    <source>
        <dbReference type="EMBL" id="MFD0855834.1"/>
    </source>
</evidence>
<dbReference type="EMBL" id="JBHTIR010003812">
    <property type="protein sequence ID" value="MFD0855834.1"/>
    <property type="molecule type" value="Genomic_DNA"/>
</dbReference>
<sequence>GGRPPNQRSRRSQRPAAPALTAYVIRGPRIHRPRHCLDTGYRTRLADTPGRTTRGDHGKGEQTVRLGYFSMPMHPLGRTWAETLQEDREAVILADELGFHDAFIGEHLTDRHENITNSLLFLATLISETRNIKLATGTTNLSQQHPVLVAANSAMFDHLSGGRFILGISPGALTSDAEALGILHEDRNQIFAEAIDVITRIWERDPPYSIDLPDNRFKVTTETTMDLDLGVGIMPKPLQKPRPEVVGTVLAPFSKGVIAMGRRDFHPLSGNFLLPQWVATHWPNYVQGKEAAGQVADPADWRVARTVFVADDPAVAQAYGRDDANSPYRFYYSQMLTKMRKLGRLGLFKTHRDQPDEEITLDHVLDRLVITGTPESVTEQILALREETGEFGELVYAGLDWVDPRLARRSMELMAQKVMPDVNSALGPAA</sequence>
<keyword evidence="7" id="KW-1185">Reference proteome</keyword>
<dbReference type="PANTHER" id="PTHR30137">
    <property type="entry name" value="LUCIFERASE-LIKE MONOOXYGENASE"/>
    <property type="match status" value="1"/>
</dbReference>
<comment type="similarity">
    <text evidence="1">Belongs to the bacterial luciferase oxidoreductase family.</text>
</comment>
<accession>A0ABW3CPC9</accession>
<evidence type="ECO:0000256" key="1">
    <source>
        <dbReference type="ARBA" id="ARBA00010426"/>
    </source>
</evidence>
<proteinExistence type="inferred from homology"/>
<protein>
    <submittedName>
        <fullName evidence="6">LLM class flavin-dependent oxidoreductase</fullName>
    </submittedName>
</protein>
<evidence type="ECO:0000256" key="3">
    <source>
        <dbReference type="ARBA" id="ARBA00023002"/>
    </source>
</evidence>
<evidence type="ECO:0000256" key="4">
    <source>
        <dbReference type="ARBA" id="ARBA00023033"/>
    </source>
</evidence>
<dbReference type="Pfam" id="PF00296">
    <property type="entry name" value="Bac_luciferase"/>
    <property type="match status" value="1"/>
</dbReference>
<dbReference type="Gene3D" id="3.20.20.30">
    <property type="entry name" value="Luciferase-like domain"/>
    <property type="match status" value="1"/>
</dbReference>
<gene>
    <name evidence="6" type="ORF">ACFQ07_26565</name>
</gene>
<dbReference type="Proteomes" id="UP001597083">
    <property type="component" value="Unassembled WGS sequence"/>
</dbReference>
<dbReference type="SUPFAM" id="SSF51679">
    <property type="entry name" value="Bacterial luciferase-like"/>
    <property type="match status" value="1"/>
</dbReference>
<evidence type="ECO:0000256" key="2">
    <source>
        <dbReference type="ARBA" id="ARBA00022630"/>
    </source>
</evidence>
<keyword evidence="2" id="KW-0285">Flavoprotein</keyword>